<sequence>DNTVRTPVLNEEEEQFLKRITNEEPEGTPPPLPARPVVILDNGQEIKGKDAQIALMDGADKVPLPKSPPVDSEGKALVDGEQEKEEKKKKRTFVSYLPALPGRFTKVLLVPSSLNGKDKEQAASNLHAAAEVVKSGDGNEVEKEQEDLSAILDQLSLSAVNNRVFSFSKESQELLDRFKLVLKDIVNGAPTAYDDLEKLLTHSESQLTKMYGSLPPFLQNLVKSLPGKMTATLAPEILAAASEKPQVHGLNVPESNKSGQKRKSKRSRIPTLKTLISEQGAVATMLRSILNFLKLRFPAFVTGTNVLMSLAVFLLLFVFWYCHKRGRETRLERERLATESSESELEDSIILEPRETVPTESSETKTEEKPRGEGEEVTPPLIIHPEPLMLEEKCATVADMPSVLNMPEPS</sequence>
<feature type="compositionally biased region" description="Basic and acidic residues" evidence="1">
    <location>
        <begin position="352"/>
        <end position="374"/>
    </location>
</feature>
<feature type="region of interest" description="Disordered" evidence="1">
    <location>
        <begin position="60"/>
        <end position="84"/>
    </location>
</feature>
<evidence type="ECO:0000313" key="4">
    <source>
        <dbReference type="Proteomes" id="UP000250266"/>
    </source>
</evidence>
<reference evidence="3 4" key="1">
    <citation type="journal article" date="2016" name="Nat. Commun.">
        <title>Ectomycorrhizal ecology is imprinted in the genome of the dominant symbiotic fungus Cenococcum geophilum.</title>
        <authorList>
            <consortium name="DOE Joint Genome Institute"/>
            <person name="Peter M."/>
            <person name="Kohler A."/>
            <person name="Ohm R.A."/>
            <person name="Kuo A."/>
            <person name="Krutzmann J."/>
            <person name="Morin E."/>
            <person name="Arend M."/>
            <person name="Barry K.W."/>
            <person name="Binder M."/>
            <person name="Choi C."/>
            <person name="Clum A."/>
            <person name="Copeland A."/>
            <person name="Grisel N."/>
            <person name="Haridas S."/>
            <person name="Kipfer T."/>
            <person name="LaButti K."/>
            <person name="Lindquist E."/>
            <person name="Lipzen A."/>
            <person name="Maire R."/>
            <person name="Meier B."/>
            <person name="Mihaltcheva S."/>
            <person name="Molinier V."/>
            <person name="Murat C."/>
            <person name="Poggeler S."/>
            <person name="Quandt C.A."/>
            <person name="Sperisen C."/>
            <person name="Tritt A."/>
            <person name="Tisserant E."/>
            <person name="Crous P.W."/>
            <person name="Henrissat B."/>
            <person name="Nehls U."/>
            <person name="Egli S."/>
            <person name="Spatafora J.W."/>
            <person name="Grigoriev I.V."/>
            <person name="Martin F.M."/>
        </authorList>
    </citation>
    <scope>NUCLEOTIDE SEQUENCE [LARGE SCALE GENOMIC DNA]</scope>
    <source>
        <strain evidence="3 4">CBS 459.81</strain>
    </source>
</reference>
<keyword evidence="2" id="KW-0812">Transmembrane</keyword>
<protein>
    <submittedName>
        <fullName evidence="3">Uncharacterized protein</fullName>
    </submittedName>
</protein>
<proteinExistence type="predicted"/>
<evidence type="ECO:0000256" key="2">
    <source>
        <dbReference type="SAM" id="Phobius"/>
    </source>
</evidence>
<feature type="compositionally biased region" description="Basic residues" evidence="1">
    <location>
        <begin position="259"/>
        <end position="268"/>
    </location>
</feature>
<dbReference type="EMBL" id="KV745013">
    <property type="protein sequence ID" value="OCK79291.1"/>
    <property type="molecule type" value="Genomic_DNA"/>
</dbReference>
<keyword evidence="2" id="KW-0472">Membrane</keyword>
<evidence type="ECO:0000313" key="3">
    <source>
        <dbReference type="EMBL" id="OCK79291.1"/>
    </source>
</evidence>
<dbReference type="AlphaFoldDB" id="A0A8E2E896"/>
<accession>A0A8E2E896</accession>
<keyword evidence="2" id="KW-1133">Transmembrane helix</keyword>
<feature type="non-terminal residue" evidence="3">
    <location>
        <position position="410"/>
    </location>
</feature>
<organism evidence="3 4">
    <name type="scientific">Lepidopterella palustris CBS 459.81</name>
    <dbReference type="NCBI Taxonomy" id="1314670"/>
    <lineage>
        <taxon>Eukaryota</taxon>
        <taxon>Fungi</taxon>
        <taxon>Dikarya</taxon>
        <taxon>Ascomycota</taxon>
        <taxon>Pezizomycotina</taxon>
        <taxon>Dothideomycetes</taxon>
        <taxon>Pleosporomycetidae</taxon>
        <taxon>Mytilinidiales</taxon>
        <taxon>Argynnaceae</taxon>
        <taxon>Lepidopterella</taxon>
    </lineage>
</organism>
<feature type="transmembrane region" description="Helical" evidence="2">
    <location>
        <begin position="297"/>
        <end position="322"/>
    </location>
</feature>
<gene>
    <name evidence="3" type="ORF">K432DRAFT_275655</name>
</gene>
<feature type="non-terminal residue" evidence="3">
    <location>
        <position position="1"/>
    </location>
</feature>
<keyword evidence="4" id="KW-1185">Reference proteome</keyword>
<dbReference type="OrthoDB" id="5398191at2759"/>
<feature type="region of interest" description="Disordered" evidence="1">
    <location>
        <begin position="245"/>
        <end position="269"/>
    </location>
</feature>
<evidence type="ECO:0000256" key="1">
    <source>
        <dbReference type="SAM" id="MobiDB-lite"/>
    </source>
</evidence>
<dbReference type="Proteomes" id="UP000250266">
    <property type="component" value="Unassembled WGS sequence"/>
</dbReference>
<name>A0A8E2E896_9PEZI</name>
<feature type="region of interest" description="Disordered" evidence="1">
    <location>
        <begin position="336"/>
        <end position="382"/>
    </location>
</feature>